<keyword evidence="7" id="KW-1133">Transmembrane helix</keyword>
<evidence type="ECO:0000256" key="9">
    <source>
        <dbReference type="ARBA" id="ARBA00023136"/>
    </source>
</evidence>
<evidence type="ECO:0000256" key="6">
    <source>
        <dbReference type="ARBA" id="ARBA00022982"/>
    </source>
</evidence>
<evidence type="ECO:0000313" key="14">
    <source>
        <dbReference type="EMBL" id="KAL3630777.1"/>
    </source>
</evidence>
<feature type="signal peptide" evidence="12">
    <location>
        <begin position="1"/>
        <end position="24"/>
    </location>
</feature>
<dbReference type="FunFam" id="2.60.40.420:FF:000067">
    <property type="entry name" value="Cupredoxin superfamily protein"/>
    <property type="match status" value="1"/>
</dbReference>
<evidence type="ECO:0000256" key="12">
    <source>
        <dbReference type="SAM" id="SignalP"/>
    </source>
</evidence>
<dbReference type="SUPFAM" id="SSF49503">
    <property type="entry name" value="Cupredoxins"/>
    <property type="match status" value="1"/>
</dbReference>
<proteinExistence type="predicted"/>
<keyword evidence="2" id="KW-0813">Transport</keyword>
<evidence type="ECO:0000256" key="10">
    <source>
        <dbReference type="ARBA" id="ARBA00023157"/>
    </source>
</evidence>
<dbReference type="AlphaFoldDB" id="A0ABD3CMH4"/>
<protein>
    <recommendedName>
        <fullName evidence="13">Phytocyanin domain-containing protein</fullName>
    </recommendedName>
</protein>
<comment type="caution">
    <text evidence="14">The sequence shown here is derived from an EMBL/GenBank/DDBJ whole genome shotgun (WGS) entry which is preliminary data.</text>
</comment>
<accession>A0ABD3CMH4</accession>
<keyword evidence="6" id="KW-0249">Electron transport</keyword>
<evidence type="ECO:0000256" key="4">
    <source>
        <dbReference type="ARBA" id="ARBA00022723"/>
    </source>
</evidence>
<dbReference type="Proteomes" id="UP001632038">
    <property type="component" value="Unassembled WGS sequence"/>
</dbReference>
<evidence type="ECO:0000256" key="11">
    <source>
        <dbReference type="ARBA" id="ARBA00023180"/>
    </source>
</evidence>
<sequence length="168" mass="18030">MASSRVLLIMIFVIATAITAPCLGTEYMVGDDVGWRLGVDYSLWAQGKDFHVGDTLVFKYYPGAHNVMEVNVTDFQNCASSNVSTVPFTSGVDVVHLTNPGKKGYICSIGEHCSGGMKLVITVSSANGPTPALFPGYSSPTSGANEVSPLKSWMWIVVFKMIMALIVK</sequence>
<reference evidence="15" key="1">
    <citation type="journal article" date="2024" name="IScience">
        <title>Strigolactones Initiate the Formation of Haustorium-like Structures in Castilleja.</title>
        <authorList>
            <person name="Buerger M."/>
            <person name="Peterson D."/>
            <person name="Chory J."/>
        </authorList>
    </citation>
    <scope>NUCLEOTIDE SEQUENCE [LARGE SCALE GENOMIC DNA]</scope>
</reference>
<feature type="chain" id="PRO_5044853152" description="Phytocyanin domain-containing protein" evidence="12">
    <location>
        <begin position="25"/>
        <end position="168"/>
    </location>
</feature>
<evidence type="ECO:0000256" key="8">
    <source>
        <dbReference type="ARBA" id="ARBA00023008"/>
    </source>
</evidence>
<dbReference type="GO" id="GO:0009610">
    <property type="term" value="P:response to symbiotic fungus"/>
    <property type="evidence" value="ECO:0007669"/>
    <property type="project" value="UniProtKB-ARBA"/>
</dbReference>
<evidence type="ECO:0000259" key="13">
    <source>
        <dbReference type="PROSITE" id="PS51485"/>
    </source>
</evidence>
<keyword evidence="5 12" id="KW-0732">Signal</keyword>
<evidence type="ECO:0000256" key="7">
    <source>
        <dbReference type="ARBA" id="ARBA00022989"/>
    </source>
</evidence>
<dbReference type="PANTHER" id="PTHR33021:SF533">
    <property type="entry name" value="PHYTOCYANIN DOMAIN-CONTAINING PROTEIN"/>
    <property type="match status" value="1"/>
</dbReference>
<evidence type="ECO:0000256" key="2">
    <source>
        <dbReference type="ARBA" id="ARBA00022448"/>
    </source>
</evidence>
<evidence type="ECO:0000256" key="1">
    <source>
        <dbReference type="ARBA" id="ARBA00004479"/>
    </source>
</evidence>
<dbReference type="PROSITE" id="PS51485">
    <property type="entry name" value="PHYTOCYANIN"/>
    <property type="match status" value="1"/>
</dbReference>
<evidence type="ECO:0000313" key="15">
    <source>
        <dbReference type="Proteomes" id="UP001632038"/>
    </source>
</evidence>
<organism evidence="14 15">
    <name type="scientific">Castilleja foliolosa</name>
    <dbReference type="NCBI Taxonomy" id="1961234"/>
    <lineage>
        <taxon>Eukaryota</taxon>
        <taxon>Viridiplantae</taxon>
        <taxon>Streptophyta</taxon>
        <taxon>Embryophyta</taxon>
        <taxon>Tracheophyta</taxon>
        <taxon>Spermatophyta</taxon>
        <taxon>Magnoliopsida</taxon>
        <taxon>eudicotyledons</taxon>
        <taxon>Gunneridae</taxon>
        <taxon>Pentapetalae</taxon>
        <taxon>asterids</taxon>
        <taxon>lamiids</taxon>
        <taxon>Lamiales</taxon>
        <taxon>Orobanchaceae</taxon>
        <taxon>Pedicularideae</taxon>
        <taxon>Castillejinae</taxon>
        <taxon>Castilleja</taxon>
    </lineage>
</organism>
<dbReference type="Pfam" id="PF02298">
    <property type="entry name" value="Cu_bind_like"/>
    <property type="match status" value="1"/>
</dbReference>
<dbReference type="InterPro" id="IPR008972">
    <property type="entry name" value="Cupredoxin"/>
</dbReference>
<keyword evidence="8" id="KW-0186">Copper</keyword>
<dbReference type="InterPro" id="IPR003245">
    <property type="entry name" value="Phytocyanin_dom"/>
</dbReference>
<comment type="subcellular location">
    <subcellularLocation>
        <location evidence="1">Membrane</location>
        <topology evidence="1">Single-pass type I membrane protein</topology>
    </subcellularLocation>
</comment>
<keyword evidence="4" id="KW-0479">Metal-binding</keyword>
<keyword evidence="9" id="KW-0472">Membrane</keyword>
<dbReference type="GO" id="GO:0046872">
    <property type="term" value="F:metal ion binding"/>
    <property type="evidence" value="ECO:0007669"/>
    <property type="project" value="UniProtKB-KW"/>
</dbReference>
<feature type="domain" description="Phytocyanin" evidence="13">
    <location>
        <begin position="25"/>
        <end position="125"/>
    </location>
</feature>
<dbReference type="Gene3D" id="2.60.40.420">
    <property type="entry name" value="Cupredoxins - blue copper proteins"/>
    <property type="match status" value="1"/>
</dbReference>
<gene>
    <name evidence="14" type="ORF">CASFOL_023761</name>
</gene>
<dbReference type="EMBL" id="JAVIJP010000032">
    <property type="protein sequence ID" value="KAL3630777.1"/>
    <property type="molecule type" value="Genomic_DNA"/>
</dbReference>
<evidence type="ECO:0000256" key="3">
    <source>
        <dbReference type="ARBA" id="ARBA00022692"/>
    </source>
</evidence>
<dbReference type="GO" id="GO:0016020">
    <property type="term" value="C:membrane"/>
    <property type="evidence" value="ECO:0007669"/>
    <property type="project" value="UniProtKB-SubCell"/>
</dbReference>
<keyword evidence="3" id="KW-0812">Transmembrane</keyword>
<dbReference type="InterPro" id="IPR039391">
    <property type="entry name" value="Phytocyanin-like"/>
</dbReference>
<keyword evidence="11" id="KW-0325">Glycoprotein</keyword>
<dbReference type="CDD" id="cd04216">
    <property type="entry name" value="Phytocyanin"/>
    <property type="match status" value="1"/>
</dbReference>
<keyword evidence="10" id="KW-1015">Disulfide bond</keyword>
<dbReference type="PANTHER" id="PTHR33021">
    <property type="entry name" value="BLUE COPPER PROTEIN"/>
    <property type="match status" value="1"/>
</dbReference>
<evidence type="ECO:0000256" key="5">
    <source>
        <dbReference type="ARBA" id="ARBA00022729"/>
    </source>
</evidence>
<name>A0ABD3CMH4_9LAMI</name>
<keyword evidence="15" id="KW-1185">Reference proteome</keyword>